<protein>
    <submittedName>
        <fullName evidence="1">Multidrug resistance protein fnx1</fullName>
    </submittedName>
</protein>
<gene>
    <name evidence="1" type="ORF">F4821DRAFT_107230</name>
</gene>
<dbReference type="EMBL" id="MU394308">
    <property type="protein sequence ID" value="KAI6087384.1"/>
    <property type="molecule type" value="Genomic_DNA"/>
</dbReference>
<proteinExistence type="predicted"/>
<dbReference type="Proteomes" id="UP001497680">
    <property type="component" value="Unassembled WGS sequence"/>
</dbReference>
<keyword evidence="2" id="KW-1185">Reference proteome</keyword>
<evidence type="ECO:0000313" key="2">
    <source>
        <dbReference type="Proteomes" id="UP001497680"/>
    </source>
</evidence>
<organism evidence="1 2">
    <name type="scientific">Hypoxylon rubiginosum</name>
    <dbReference type="NCBI Taxonomy" id="110542"/>
    <lineage>
        <taxon>Eukaryota</taxon>
        <taxon>Fungi</taxon>
        <taxon>Dikarya</taxon>
        <taxon>Ascomycota</taxon>
        <taxon>Pezizomycotina</taxon>
        <taxon>Sordariomycetes</taxon>
        <taxon>Xylariomycetidae</taxon>
        <taxon>Xylariales</taxon>
        <taxon>Hypoxylaceae</taxon>
        <taxon>Hypoxylon</taxon>
    </lineage>
</organism>
<accession>A0ACC0D3V7</accession>
<comment type="caution">
    <text evidence="1">The sequence shown here is derived from an EMBL/GenBank/DDBJ whole genome shotgun (WGS) entry which is preliminary data.</text>
</comment>
<reference evidence="1 2" key="1">
    <citation type="journal article" date="2022" name="New Phytol.">
        <title>Ecological generalism drives hyperdiversity of secondary metabolite gene clusters in xylarialean endophytes.</title>
        <authorList>
            <person name="Franco M.E.E."/>
            <person name="Wisecaver J.H."/>
            <person name="Arnold A.E."/>
            <person name="Ju Y.M."/>
            <person name="Slot J.C."/>
            <person name="Ahrendt S."/>
            <person name="Moore L.P."/>
            <person name="Eastman K.E."/>
            <person name="Scott K."/>
            <person name="Konkel Z."/>
            <person name="Mondo S.J."/>
            <person name="Kuo A."/>
            <person name="Hayes R.D."/>
            <person name="Haridas S."/>
            <person name="Andreopoulos B."/>
            <person name="Riley R."/>
            <person name="LaButti K."/>
            <person name="Pangilinan J."/>
            <person name="Lipzen A."/>
            <person name="Amirebrahimi M."/>
            <person name="Yan J."/>
            <person name="Adam C."/>
            <person name="Keymanesh K."/>
            <person name="Ng V."/>
            <person name="Louie K."/>
            <person name="Northen T."/>
            <person name="Drula E."/>
            <person name="Henrissat B."/>
            <person name="Hsieh H.M."/>
            <person name="Youens-Clark K."/>
            <person name="Lutzoni F."/>
            <person name="Miadlikowska J."/>
            <person name="Eastwood D.C."/>
            <person name="Hamelin R.C."/>
            <person name="Grigoriev I.V."/>
            <person name="U'Ren J.M."/>
        </authorList>
    </citation>
    <scope>NUCLEOTIDE SEQUENCE [LARGE SCALE GENOMIC DNA]</scope>
    <source>
        <strain evidence="1 2">ER1909</strain>
    </source>
</reference>
<evidence type="ECO:0000313" key="1">
    <source>
        <dbReference type="EMBL" id="KAI6087384.1"/>
    </source>
</evidence>
<name>A0ACC0D3V7_9PEZI</name>
<sequence>MSSTDSATEAGSKVVMEEWNDRPKDENNTPVQSEQDEGFNYITGWKVHVIMAALGLALFLVNLELTIIGTALVSVTNDLNDFARSSWVVTAYLITYTSGLVIWAKVSDLVGRKPTYIISLLIFSAFAGGCGAAQTMVQLIICRAFQGLGAGGVYAVAVVMLYELKPPEKLAQIASLSAGLAALGNALGPIFGGVISQGSTWRWVFLLNVPSGVVAAIVVLLVVPNDYPYQGSLTTRPRPGFKALDYTGAFLMLAGLALLISGLEQAATLLSWTSATVIAPICVSAVVWVAFFFSQWYATRPQSQTEPVFPWRFIQSREIMGLLVNSFMTGSVSITCIIQLPIRYQTTVGSTPLNAGIRLLPFVLCGPLGVTLTAAISKKRRVPPIYAGIAGVLFQILGLAFIAEGPSDNPDWTPLYGLEILTGLGMGISIGIVTLLTPYIAEKRDLAVASAAGTQFRFLGSAFVVSIVTAVGNGWISNQLSSSLSQAQIDEIFRSTASINDLPPEQESIVRRTFVEGFNLQMHIVLGFAVASVFSILLLWRRTQVKVD</sequence>